<dbReference type="SUPFAM" id="SSF48403">
    <property type="entry name" value="Ankyrin repeat"/>
    <property type="match status" value="1"/>
</dbReference>
<dbReference type="Pfam" id="PF13637">
    <property type="entry name" value="Ank_4"/>
    <property type="match status" value="1"/>
</dbReference>
<dbReference type="Gene3D" id="1.25.40.20">
    <property type="entry name" value="Ankyrin repeat-containing domain"/>
    <property type="match status" value="1"/>
</dbReference>
<organism evidence="2">
    <name type="scientific">Amphimedon queenslandica</name>
    <name type="common">Sponge</name>
    <dbReference type="NCBI Taxonomy" id="400682"/>
    <lineage>
        <taxon>Eukaryota</taxon>
        <taxon>Metazoa</taxon>
        <taxon>Porifera</taxon>
        <taxon>Demospongiae</taxon>
        <taxon>Heteroscleromorpha</taxon>
        <taxon>Haplosclerida</taxon>
        <taxon>Niphatidae</taxon>
        <taxon>Amphimedon</taxon>
    </lineage>
</organism>
<sequence length="100" mass="11134">MAEGIGGGDKTRATPMVPLTGGTPKMNLQQAVRDGREEVLRQWLGQLTEKKKRILINAYDSFGFTAMHYAARFNRFKMMQLLIANDASKQRARGMGALCT</sequence>
<name>A0A1X7V1A3_AMPQE</name>
<proteinExistence type="predicted"/>
<evidence type="ECO:0000313" key="2">
    <source>
        <dbReference type="EnsemblMetazoa" id="Aqu2.1.33362_001"/>
    </source>
</evidence>
<dbReference type="AlphaFoldDB" id="A0A1X7V1A3"/>
<dbReference type="InterPro" id="IPR002110">
    <property type="entry name" value="Ankyrin_rpt"/>
</dbReference>
<protein>
    <submittedName>
        <fullName evidence="2">Uncharacterized protein</fullName>
    </submittedName>
</protein>
<dbReference type="OrthoDB" id="6159131at2759"/>
<feature type="region of interest" description="Disordered" evidence="1">
    <location>
        <begin position="1"/>
        <end position="26"/>
    </location>
</feature>
<evidence type="ECO:0000256" key="1">
    <source>
        <dbReference type="SAM" id="MobiDB-lite"/>
    </source>
</evidence>
<dbReference type="EnsemblMetazoa" id="Aqu2.1.33362_001">
    <property type="protein sequence ID" value="Aqu2.1.33362_001"/>
    <property type="gene ID" value="Aqu2.1.33362"/>
</dbReference>
<dbReference type="InParanoid" id="A0A1X7V1A3"/>
<accession>A0A1X7V1A3</accession>
<reference evidence="2" key="1">
    <citation type="submission" date="2017-05" db="UniProtKB">
        <authorList>
            <consortium name="EnsemblMetazoa"/>
        </authorList>
    </citation>
    <scope>IDENTIFICATION</scope>
</reference>
<dbReference type="InterPro" id="IPR036770">
    <property type="entry name" value="Ankyrin_rpt-contain_sf"/>
</dbReference>